<organism evidence="4 5">
    <name type="scientific">Desulfovibrio piger</name>
    <dbReference type="NCBI Taxonomy" id="901"/>
    <lineage>
        <taxon>Bacteria</taxon>
        <taxon>Pseudomonadati</taxon>
        <taxon>Thermodesulfobacteriota</taxon>
        <taxon>Desulfovibrionia</taxon>
        <taxon>Desulfovibrionales</taxon>
        <taxon>Desulfovibrionaceae</taxon>
        <taxon>Desulfovibrio</taxon>
    </lineage>
</organism>
<evidence type="ECO:0000256" key="2">
    <source>
        <dbReference type="ARBA" id="ARBA00022801"/>
    </source>
</evidence>
<dbReference type="AlphaFoldDB" id="A0A1K1LFA0"/>
<gene>
    <name evidence="4" type="ORF">DESPIGER_0200</name>
</gene>
<dbReference type="SUPFAM" id="SSF53187">
    <property type="entry name" value="Zn-dependent exopeptidases"/>
    <property type="match status" value="1"/>
</dbReference>
<dbReference type="GO" id="GO:0016787">
    <property type="term" value="F:hydrolase activity"/>
    <property type="evidence" value="ECO:0007669"/>
    <property type="project" value="UniProtKB-KW"/>
</dbReference>
<dbReference type="Gene3D" id="3.30.70.360">
    <property type="match status" value="1"/>
</dbReference>
<proteinExistence type="predicted"/>
<evidence type="ECO:0000313" key="4">
    <source>
        <dbReference type="EMBL" id="SFV72102.1"/>
    </source>
</evidence>
<accession>A0A1K1LFA0</accession>
<dbReference type="KEGG" id="dpg:DESPIGER_0200"/>
<dbReference type="PANTHER" id="PTHR43808:SF32">
    <property type="entry name" value="ARGE_DAPE-RELATED DEACYLASE"/>
    <property type="match status" value="1"/>
</dbReference>
<evidence type="ECO:0000256" key="1">
    <source>
        <dbReference type="ARBA" id="ARBA00022723"/>
    </source>
</evidence>
<dbReference type="NCBIfam" id="NF010589">
    <property type="entry name" value="PRK13983.1"/>
    <property type="match status" value="1"/>
</dbReference>
<evidence type="ECO:0000259" key="3">
    <source>
        <dbReference type="Pfam" id="PF07687"/>
    </source>
</evidence>
<dbReference type="GO" id="GO:0046872">
    <property type="term" value="F:metal ion binding"/>
    <property type="evidence" value="ECO:0007669"/>
    <property type="project" value="UniProtKB-KW"/>
</dbReference>
<dbReference type="Pfam" id="PF01546">
    <property type="entry name" value="Peptidase_M20"/>
    <property type="match status" value="1"/>
</dbReference>
<dbReference type="InterPro" id="IPR002933">
    <property type="entry name" value="Peptidase_M20"/>
</dbReference>
<evidence type="ECO:0000313" key="5">
    <source>
        <dbReference type="Proteomes" id="UP000186323"/>
    </source>
</evidence>
<dbReference type="Proteomes" id="UP000186323">
    <property type="component" value="Chromosome I"/>
</dbReference>
<keyword evidence="5" id="KW-1185">Reference proteome</keyword>
<dbReference type="InterPro" id="IPR036264">
    <property type="entry name" value="Bact_exopeptidase_dim_dom"/>
</dbReference>
<dbReference type="OrthoDB" id="5443984at2"/>
<dbReference type="Gene3D" id="3.40.630.10">
    <property type="entry name" value="Zn peptidases"/>
    <property type="match status" value="1"/>
</dbReference>
<feature type="domain" description="Peptidase M20 dimerisation" evidence="3">
    <location>
        <begin position="214"/>
        <end position="323"/>
    </location>
</feature>
<dbReference type="Pfam" id="PF07687">
    <property type="entry name" value="M20_dimer"/>
    <property type="match status" value="1"/>
</dbReference>
<keyword evidence="1" id="KW-0479">Metal-binding</keyword>
<dbReference type="RefSeq" id="WP_072331919.1">
    <property type="nucleotide sequence ID" value="NZ_LT630450.1"/>
</dbReference>
<dbReference type="PANTHER" id="PTHR43808">
    <property type="entry name" value="ACETYLORNITHINE DEACETYLASE"/>
    <property type="match status" value="1"/>
</dbReference>
<dbReference type="SUPFAM" id="SSF55031">
    <property type="entry name" value="Bacterial exopeptidase dimerisation domain"/>
    <property type="match status" value="1"/>
</dbReference>
<name>A0A1K1LFA0_9BACT</name>
<reference evidence="5" key="1">
    <citation type="submission" date="2016-10" db="EMBL/GenBank/DDBJ databases">
        <authorList>
            <person name="Wegmann U."/>
        </authorList>
    </citation>
    <scope>NUCLEOTIDE SEQUENCE [LARGE SCALE GENOMIC DNA]</scope>
</reference>
<protein>
    <submittedName>
        <fullName evidence="4">Succinyl-diaminopimelate desuccinylase</fullName>
    </submittedName>
</protein>
<dbReference type="InterPro" id="IPR050072">
    <property type="entry name" value="Peptidase_M20A"/>
</dbReference>
<sequence>MNTSSQDSALSSLRHWLDQRQDRVAALQGDLTAFRALGPENGGEGELAKALYIEDCLRACGVGDIRRLDAADPRVPSGLRPNVVARIPGRSSRTLWLFAHMDVVPPGDPALWHSDPWQVVRQGDLLMGRGVEDNQQGLVSMLLLAEALHACGITPERSLGLVFMADEECGNDYGLAHVLERHAALPEEQRFLRADDLYIVPDSGSPTGADIEVAEKCLCWLKVGISGVQCHASTPHKGRNAFVAGAAAVLACMELHKDFPRRDALFDPPCSTFVPSRHDANVPSVNILPGHDRFYVDCRLLPGVEPEHVLDAARRRLTAVAEHHGVGIDVAIDHCQRASETAADSPVVAALRRAVTDIYQVEARPVGIGGATVAALLRRQGLPAAVWSCIDSTCHQPDEHSSITATLKDAQVFAHVLMQR</sequence>
<dbReference type="EMBL" id="LT630450">
    <property type="protein sequence ID" value="SFV72102.1"/>
    <property type="molecule type" value="Genomic_DNA"/>
</dbReference>
<dbReference type="InterPro" id="IPR011650">
    <property type="entry name" value="Peptidase_M20_dimer"/>
</dbReference>
<keyword evidence="2" id="KW-0378">Hydrolase</keyword>